<name>A0A182FXZ0_ANOAL</name>
<dbReference type="SUPFAM" id="SSF100920">
    <property type="entry name" value="Heat shock protein 70kD (HSP70), peptide-binding domain"/>
    <property type="match status" value="1"/>
</dbReference>
<comment type="similarity">
    <text evidence="2">Belongs to the heat shock protein 70 family.</text>
</comment>
<dbReference type="Pfam" id="PF00012">
    <property type="entry name" value="HSP70"/>
    <property type="match status" value="1"/>
</dbReference>
<dbReference type="AlphaFoldDB" id="A0A182FXZ0"/>
<dbReference type="VEuPathDB" id="VectorBase:AALB014497"/>
<dbReference type="SUPFAM" id="SSF53067">
    <property type="entry name" value="Actin-like ATPase domain"/>
    <property type="match status" value="2"/>
</dbReference>
<evidence type="ECO:0000256" key="1">
    <source>
        <dbReference type="ARBA" id="ARBA00007159"/>
    </source>
</evidence>
<dbReference type="Proteomes" id="UP000069272">
    <property type="component" value="Chromosome 3L"/>
</dbReference>
<keyword evidence="7" id="KW-1185">Reference proteome</keyword>
<dbReference type="PRINTS" id="PR00301">
    <property type="entry name" value="HEATSHOCK70"/>
</dbReference>
<evidence type="ECO:0000256" key="5">
    <source>
        <dbReference type="SAM" id="MobiDB-lite"/>
    </source>
</evidence>
<dbReference type="Gene3D" id="2.60.34.10">
    <property type="entry name" value="Substrate Binding Domain Of DNAk, Chain A, domain 1"/>
    <property type="match status" value="1"/>
</dbReference>
<protein>
    <submittedName>
        <fullName evidence="6">Uncharacterized protein</fullName>
    </submittedName>
</protein>
<dbReference type="PANTHER" id="PTHR13677">
    <property type="entry name" value="LD41638P"/>
    <property type="match status" value="1"/>
</dbReference>
<dbReference type="GO" id="GO:0005524">
    <property type="term" value="F:ATP binding"/>
    <property type="evidence" value="ECO:0007669"/>
    <property type="project" value="UniProtKB-KW"/>
</dbReference>
<dbReference type="EnsemblMetazoa" id="AALB014497-RA">
    <property type="protein sequence ID" value="AALB014497-PA"/>
    <property type="gene ID" value="AALB014497"/>
</dbReference>
<dbReference type="Gene3D" id="3.30.30.30">
    <property type="match status" value="1"/>
</dbReference>
<feature type="region of interest" description="Disordered" evidence="5">
    <location>
        <begin position="904"/>
        <end position="950"/>
    </location>
</feature>
<reference evidence="6 7" key="1">
    <citation type="journal article" date="2017" name="G3 (Bethesda)">
        <title>The Physical Genome Mapping of Anopheles albimanus Corrected Scaffold Misassemblies and Identified Interarm Rearrangements in Genus Anopheles.</title>
        <authorList>
            <person name="Artemov G.N."/>
            <person name="Peery A.N."/>
            <person name="Jiang X."/>
            <person name="Tu Z."/>
            <person name="Stegniy V.N."/>
            <person name="Sharakhova M.V."/>
            <person name="Sharakhov I.V."/>
        </authorList>
    </citation>
    <scope>NUCLEOTIDE SEQUENCE [LARGE SCALE GENOMIC DNA]</scope>
    <source>
        <strain evidence="6 7">ALBI9_A</strain>
    </source>
</reference>
<dbReference type="CDD" id="cd24028">
    <property type="entry name" value="ASKHA_NBD_HSP70_HSPA1-like"/>
    <property type="match status" value="1"/>
</dbReference>
<dbReference type="InterPro" id="IPR013126">
    <property type="entry name" value="Hsp_70_fam"/>
</dbReference>
<dbReference type="InterPro" id="IPR018307">
    <property type="entry name" value="ABL9/DENND6_dom"/>
</dbReference>
<dbReference type="PROSITE" id="PS50211">
    <property type="entry name" value="DENN"/>
    <property type="match status" value="1"/>
</dbReference>
<dbReference type="VEuPathDB" id="VectorBase:AALB20_036974"/>
<dbReference type="GO" id="GO:0140662">
    <property type="term" value="F:ATP-dependent protein folding chaperone"/>
    <property type="evidence" value="ECO:0007669"/>
    <property type="project" value="InterPro"/>
</dbReference>
<dbReference type="PANTHER" id="PTHR13677:SF0">
    <property type="entry name" value="LD41638P"/>
    <property type="match status" value="1"/>
</dbReference>
<accession>A0A182FXZ0</accession>
<dbReference type="GO" id="GO:0055037">
    <property type="term" value="C:recycling endosome"/>
    <property type="evidence" value="ECO:0007669"/>
    <property type="project" value="TreeGrafter"/>
</dbReference>
<evidence type="ECO:0000256" key="3">
    <source>
        <dbReference type="ARBA" id="ARBA00022741"/>
    </source>
</evidence>
<dbReference type="Gene3D" id="3.90.640.10">
    <property type="entry name" value="Actin, Chain A, domain 4"/>
    <property type="match status" value="1"/>
</dbReference>
<dbReference type="Gene3D" id="3.30.420.40">
    <property type="match status" value="2"/>
</dbReference>
<feature type="compositionally biased region" description="Low complexity" evidence="5">
    <location>
        <begin position="934"/>
        <end position="943"/>
    </location>
</feature>
<proteinExistence type="inferred from homology"/>
<evidence type="ECO:0000256" key="4">
    <source>
        <dbReference type="ARBA" id="ARBA00022840"/>
    </source>
</evidence>
<dbReference type="InterPro" id="IPR029047">
    <property type="entry name" value="HSP70_peptide-bd_sf"/>
</dbReference>
<dbReference type="FunFam" id="3.90.640.10:FF:000003">
    <property type="entry name" value="Molecular chaperone DnaK"/>
    <property type="match status" value="1"/>
</dbReference>
<dbReference type="InterPro" id="IPR037516">
    <property type="entry name" value="Tripartite_DENN"/>
</dbReference>
<dbReference type="InterPro" id="IPR024224">
    <property type="entry name" value="DENND6"/>
</dbReference>
<feature type="compositionally biased region" description="Polar residues" evidence="5">
    <location>
        <begin position="556"/>
        <end position="565"/>
    </location>
</feature>
<dbReference type="Pfam" id="PF08616">
    <property type="entry name" value="SPA"/>
    <property type="match status" value="1"/>
</dbReference>
<keyword evidence="3" id="KW-0547">Nucleotide-binding</keyword>
<evidence type="ECO:0000313" key="6">
    <source>
        <dbReference type="EnsemblMetazoa" id="AALB014497-PA"/>
    </source>
</evidence>
<dbReference type="Pfam" id="PF09794">
    <property type="entry name" value="Avl9"/>
    <property type="match status" value="1"/>
</dbReference>
<dbReference type="GO" id="GO:0005085">
    <property type="term" value="F:guanyl-nucleotide exchange factor activity"/>
    <property type="evidence" value="ECO:0007669"/>
    <property type="project" value="InterPro"/>
</dbReference>
<dbReference type="STRING" id="7167.A0A182FXZ0"/>
<dbReference type="InterPro" id="IPR043129">
    <property type="entry name" value="ATPase_NBD"/>
</dbReference>
<feature type="region of interest" description="Disordered" evidence="5">
    <location>
        <begin position="538"/>
        <end position="565"/>
    </location>
</feature>
<evidence type="ECO:0000256" key="2">
    <source>
        <dbReference type="ARBA" id="ARBA00007381"/>
    </source>
</evidence>
<keyword evidence="4" id="KW-0067">ATP-binding</keyword>
<evidence type="ECO:0000313" key="7">
    <source>
        <dbReference type="Proteomes" id="UP000069272"/>
    </source>
</evidence>
<reference evidence="6" key="2">
    <citation type="submission" date="2022-08" db="UniProtKB">
        <authorList>
            <consortium name="EnsemblMetazoa"/>
        </authorList>
    </citation>
    <scope>IDENTIFICATION</scope>
    <source>
        <strain evidence="6">STECLA/ALBI9_A</strain>
    </source>
</reference>
<comment type="similarity">
    <text evidence="1">Belongs to the DENND6 family.</text>
</comment>
<feature type="region of interest" description="Disordered" evidence="5">
    <location>
        <begin position="87"/>
        <end position="107"/>
    </location>
</feature>
<organism evidence="6 7">
    <name type="scientific">Anopheles albimanus</name>
    <name type="common">New world malaria mosquito</name>
    <dbReference type="NCBI Taxonomy" id="7167"/>
    <lineage>
        <taxon>Eukaryota</taxon>
        <taxon>Metazoa</taxon>
        <taxon>Ecdysozoa</taxon>
        <taxon>Arthropoda</taxon>
        <taxon>Hexapoda</taxon>
        <taxon>Insecta</taxon>
        <taxon>Pterygota</taxon>
        <taxon>Neoptera</taxon>
        <taxon>Endopterygota</taxon>
        <taxon>Diptera</taxon>
        <taxon>Nematocera</taxon>
        <taxon>Culicoidea</taxon>
        <taxon>Culicidae</taxon>
        <taxon>Anophelinae</taxon>
        <taxon>Anopheles</taxon>
    </lineage>
</organism>
<sequence>MTSDGGTPTAVAIGIDFGTSYSSVGIYRNGKFEIVANEAGNHRIPSVVAFTEKARLVGEEALAHADTDPANSVLEVKRVLGQYAAELQSAGSKPSPPSEPCHRRHRHRPVQVQFKGETKCYHPEEICGIILGHLRAMAVRQLGPGYVVSGAVIAVPAQFSDGQRQAVLDAATIAGLTVLRLINEPTAAALSFGINKQVIGEQCVLVCSFGGGFLDVSILTIYNGVFQVKASSGDTQLGGVDIDNRLAEHLVKQLAEGGGNANAVSEDPVAMRKIRKVCEQAKRTLSYTSQVSIELDHPVGSSGQRFTATLTKDLLYELCKDLFERVLLHVETALRRARKDRFAVHEIMLVGESSRIPRVQIMLSEFFDRRSLASSVNSDEAVVVGTAIAAAILSGEKSSTIQDVLWWDLVPRSIGLIGENEGEPPRILISRNSTLPLKVRHRLKNYRAVQRLYEGESAIVEDNVTLGQLRLEGSFGDIEDVGLSFSVDLNGVLHVMVEGNIELKATLDKGRLERYEIDRIVYEHKRLLLEMERDEQEKQELRKQQQQQQYEEDNNSKTPSSLVGSNGETALVGTWDRFSEWLHCICIVTFDLELGQAMELIYPKHVTLTEQEKMNICYLAFPDSNSGCMGDSQFHIRLRVSSGSENSTLPRGLQEFNCHCMPVHRADPGHFWGFVYFRQIKDSSLKRGYFQKSVVLLTRLPFVNLFYELSAVVAPAYFETGEPTLESVCDSICRWPSLLSDEMLPLQLLGNVYEVTIPKQTGKYAIVPETLTSTVAGGGGGRAGSGTMHRVIASVHEIDIFRSLQLFLPHIHLLWELVLTGEPIIVTGTSPTDCAHMVQSLTSLISPLAYCAESRPYFTIHDTEFKEFTQSKNGHPSIILGVTNPFFAKTLQHWPHTIRLQDSTEAQLQRQHQHHQQQQQQQKQHHHPSQPSTAAAGSKGGSSNIPSAVYGGGGDGSATLSRLSKIKQITHKLLDTSPGLYTQYKPYVQKDKAFIKKILLGLKTERPVSVQSALLRRHLLELTQSFMIPLERYMASLMPLQKDISPFRSAPQPNPFRQEDFLATLDECGPQLTSTCRGDWEGLYRRFFSSPNFKGWYEARYFELEQTLQVLHMQTLSEANLAEWAKGKLEVEIVDMILRLRHKLALCSGGGGGSGGTSNHIAALPVQLNAKETRAQLLRHMENMKKSLPDDLKQILGDA</sequence>